<sequence length="376" mass="42339">MQAPKAEEAKVSTVKADKKLHDANVVNLTEEFSKAKRNLLWFSSAGVIFAFSSGTNDQGIIAGLYSIQVNHIIISVFLISALLYNIAIFWSQHRTVIILNSQIAKDNGGSNDVIKAILENIAENLKKVMASALQAEKININAPSLENFEKEFLKLQQHQKSLSFIISEIERTSNNESFSPIINKIKAELKDKFYLFLNNLQMLDQKSIDAVKQEIVKNSLADGRRNIDANNLGIDTATRAMMFNITSIIDEIDKLPDLTSRHIISVQGEIHSKIDDLSLKRDQQIDLLSTALEEMKEFNSNKESLIIALKHVFSQLNIIEDSTDSFAKTISTNESCRYKLLDFGVPFIFGMIAFIALIMNFFGWLHECFPSLYLAK</sequence>
<dbReference type="STRING" id="1913578.LPB140_11915"/>
<dbReference type="RefSeq" id="WP_072560029.1">
    <property type="nucleotide sequence ID" value="NZ_CP018154.1"/>
</dbReference>
<dbReference type="Proteomes" id="UP000242561">
    <property type="component" value="Chromosome"/>
</dbReference>
<protein>
    <submittedName>
        <fullName evidence="2">Uncharacterized protein</fullName>
    </submittedName>
</protein>
<reference evidence="2 3" key="1">
    <citation type="submission" date="2016-11" db="EMBL/GenBank/DDBJ databases">
        <title>Sphingorhabdus sp. LPB0140, isolated from marine environment.</title>
        <authorList>
            <person name="Kim E."/>
            <person name="Yi H."/>
        </authorList>
    </citation>
    <scope>NUCLEOTIDE SEQUENCE [LARGE SCALE GENOMIC DNA]</scope>
    <source>
        <strain evidence="2 3">LPB0140</strain>
    </source>
</reference>
<evidence type="ECO:0000256" key="1">
    <source>
        <dbReference type="SAM" id="Phobius"/>
    </source>
</evidence>
<gene>
    <name evidence="2" type="ORF">LPB140_11915</name>
</gene>
<organism evidence="2 3">
    <name type="scientific">Sphingorhabdus lutea</name>
    <dbReference type="NCBI Taxonomy" id="1913578"/>
    <lineage>
        <taxon>Bacteria</taxon>
        <taxon>Pseudomonadati</taxon>
        <taxon>Pseudomonadota</taxon>
        <taxon>Alphaproteobacteria</taxon>
        <taxon>Sphingomonadales</taxon>
        <taxon>Sphingomonadaceae</taxon>
        <taxon>Sphingorhabdus</taxon>
    </lineage>
</organism>
<keyword evidence="1" id="KW-1133">Transmembrane helix</keyword>
<keyword evidence="1" id="KW-0472">Membrane</keyword>
<accession>A0A1L3JE32</accession>
<keyword evidence="1" id="KW-0812">Transmembrane</keyword>
<name>A0A1L3JE32_9SPHN</name>
<evidence type="ECO:0000313" key="2">
    <source>
        <dbReference type="EMBL" id="APG63376.1"/>
    </source>
</evidence>
<feature type="transmembrane region" description="Helical" evidence="1">
    <location>
        <begin position="67"/>
        <end position="90"/>
    </location>
</feature>
<dbReference type="KEGG" id="sphl:LPB140_11915"/>
<feature type="transmembrane region" description="Helical" evidence="1">
    <location>
        <begin position="343"/>
        <end position="365"/>
    </location>
</feature>
<dbReference type="AlphaFoldDB" id="A0A1L3JE32"/>
<keyword evidence="3" id="KW-1185">Reference proteome</keyword>
<proteinExistence type="predicted"/>
<feature type="transmembrane region" description="Helical" evidence="1">
    <location>
        <begin position="39"/>
        <end position="55"/>
    </location>
</feature>
<evidence type="ECO:0000313" key="3">
    <source>
        <dbReference type="Proteomes" id="UP000242561"/>
    </source>
</evidence>
<dbReference type="EMBL" id="CP018154">
    <property type="protein sequence ID" value="APG63376.1"/>
    <property type="molecule type" value="Genomic_DNA"/>
</dbReference>